<reference evidence="1 2" key="1">
    <citation type="submission" date="2024-04" db="EMBL/GenBank/DDBJ databases">
        <authorList>
            <person name="Cremers G."/>
        </authorList>
    </citation>
    <scope>NUCLEOTIDE SEQUENCE [LARGE SCALE GENOMIC DNA]</scope>
    <source>
        <strain evidence="1">MeCH1-AG</strain>
        <plasmid evidence="1 2">2</plasmid>
    </source>
</reference>
<dbReference type="EMBL" id="OZ026885">
    <property type="protein sequence ID" value="CAL1241975.1"/>
    <property type="molecule type" value="Genomic_DNA"/>
</dbReference>
<accession>A0ABM9NMT9</accession>
<sequence>MSKSVELAVRINVDNRDIAAKFRLSEQNFKRFGAALGTLQGHSARASQALAGMSRHLANMAHLAVAGFGVEKLVDTLAQFDKLNASLKTVTGLAGRGRRRR</sequence>
<keyword evidence="2" id="KW-1185">Reference proteome</keyword>
<proteinExistence type="predicted"/>
<dbReference type="RefSeq" id="WP_348760039.1">
    <property type="nucleotide sequence ID" value="NZ_OZ026885.1"/>
</dbReference>
<organism evidence="1 2">
    <name type="scientific">Candidatus Methylocalor cossyra</name>
    <dbReference type="NCBI Taxonomy" id="3108543"/>
    <lineage>
        <taxon>Bacteria</taxon>
        <taxon>Pseudomonadati</taxon>
        <taxon>Pseudomonadota</taxon>
        <taxon>Gammaproteobacteria</taxon>
        <taxon>Methylococcales</taxon>
        <taxon>Methylococcaceae</taxon>
        <taxon>Candidatus Methylocalor</taxon>
    </lineage>
</organism>
<geneLocation type="plasmid" evidence="1 2">
    <name>2</name>
</geneLocation>
<keyword evidence="1" id="KW-0614">Plasmid</keyword>
<gene>
    <name evidence="1" type="ORF">MECH1_V1_P0043</name>
</gene>
<protein>
    <submittedName>
        <fullName evidence="1">Uncharacterized protein</fullName>
    </submittedName>
</protein>
<name>A0ABM9NMT9_9GAMM</name>
<dbReference type="Proteomes" id="UP001497493">
    <property type="component" value="Plasmid 2"/>
</dbReference>
<evidence type="ECO:0000313" key="1">
    <source>
        <dbReference type="EMBL" id="CAL1241975.1"/>
    </source>
</evidence>
<evidence type="ECO:0000313" key="2">
    <source>
        <dbReference type="Proteomes" id="UP001497493"/>
    </source>
</evidence>